<keyword evidence="1" id="KW-0175">Coiled coil</keyword>
<feature type="coiled-coil region" evidence="1">
    <location>
        <begin position="576"/>
        <end position="603"/>
    </location>
</feature>
<sequence length="606" mass="69863">MTEPVRLVIWDLDETFWPGTLTEGGINEAEHLGHVVRALAERGIISSICSKNDFEETKSVLERLGVWDLFVFPSISWEPKGPRVAHIVEQAKLRAPTIMFIDDNPMNLAEVSGAVPGIQVSDEKLAPFLLDNPLFVGKADPEMKRLHDYKLLEVKSEAKASAGDTWQFLRESRITVEICYDLEANRDRAIELINRTNQLNFTKKRLSENIDEARNQFDEIVNSGIFHHSGLVRVRDKYGDYGFVGFFHQTKHSQENILHHFCFSCRTLGMYVETWLYRQLECPSIEVVGDVLTNLFDETNPVDWISYYREEVEEGAEVHDYPKLPIQICGGCDMDSVQHYLAPATDDFRLFTNTVRQQTEIRRDHSSMIRRSIEGSTEEEWKILSEIGFIDADFDTKLKDIKSGFLIFSFWADIYYSDYEIVGCKGHTTFAMNPFNYQNLDNEYEGILRHQGRSKGEIEQFRAAKANLKYSGKMNEGTFKDNLNYIFSNISTDVDIILINSTTKFHETNPEWGLMDRHLKLNKYQREISNNYDNVSVVEMDDFILSSSDIVSSTHFTRSTYQRLGTALKKRAVTGMQDRDKNIEYLKRRISELQAENDRLKSGAVV</sequence>
<reference evidence="3" key="1">
    <citation type="journal article" date="2019" name="Int. J. Syst. Evol. Microbiol.">
        <title>The Global Catalogue of Microorganisms (GCM) 10K type strain sequencing project: providing services to taxonomists for standard genome sequencing and annotation.</title>
        <authorList>
            <consortium name="The Broad Institute Genomics Platform"/>
            <consortium name="The Broad Institute Genome Sequencing Center for Infectious Disease"/>
            <person name="Wu L."/>
            <person name="Ma J."/>
        </authorList>
    </citation>
    <scope>NUCLEOTIDE SEQUENCE [LARGE SCALE GENOMIC DNA]</scope>
    <source>
        <strain evidence="3">NBRC 3267</strain>
    </source>
</reference>
<name>A0AAV5NAI1_9PROT</name>
<accession>A0AAV5NAI1</accession>
<dbReference type="InterPro" id="IPR036412">
    <property type="entry name" value="HAD-like_sf"/>
</dbReference>
<evidence type="ECO:0000313" key="2">
    <source>
        <dbReference type="EMBL" id="GLQ61529.1"/>
    </source>
</evidence>
<dbReference type="InterPro" id="IPR010033">
    <property type="entry name" value="HAD_SF_ppase_IIIC"/>
</dbReference>
<dbReference type="Gene3D" id="3.40.50.1000">
    <property type="entry name" value="HAD superfamily/HAD-like"/>
    <property type="match status" value="1"/>
</dbReference>
<dbReference type="NCBIfam" id="TIGR01681">
    <property type="entry name" value="HAD-SF-IIIC"/>
    <property type="match status" value="1"/>
</dbReference>
<protein>
    <submittedName>
        <fullName evidence="2">Uncharacterized protein</fullName>
    </submittedName>
</protein>
<dbReference type="NCBIfam" id="TIGR01686">
    <property type="entry name" value="FkbH"/>
    <property type="match status" value="1"/>
</dbReference>
<dbReference type="Proteomes" id="UP001156614">
    <property type="component" value="Unassembled WGS sequence"/>
</dbReference>
<proteinExistence type="predicted"/>
<evidence type="ECO:0000313" key="3">
    <source>
        <dbReference type="Proteomes" id="UP001156614"/>
    </source>
</evidence>
<dbReference type="AlphaFoldDB" id="A0AAV5NAI1"/>
<feature type="coiled-coil region" evidence="1">
    <location>
        <begin position="196"/>
        <end position="223"/>
    </location>
</feature>
<keyword evidence="3" id="KW-1185">Reference proteome</keyword>
<evidence type="ECO:0000256" key="1">
    <source>
        <dbReference type="SAM" id="Coils"/>
    </source>
</evidence>
<dbReference type="RefSeq" id="WP_099212559.1">
    <property type="nucleotide sequence ID" value="NZ_BEWM01000003.1"/>
</dbReference>
<dbReference type="SUPFAM" id="SSF56784">
    <property type="entry name" value="HAD-like"/>
    <property type="match status" value="1"/>
</dbReference>
<dbReference type="InterPro" id="IPR010037">
    <property type="entry name" value="FkbH_domain"/>
</dbReference>
<comment type="caution">
    <text evidence="2">The sequence shown here is derived from an EMBL/GenBank/DDBJ whole genome shotgun (WGS) entry which is preliminary data.</text>
</comment>
<dbReference type="EMBL" id="BSNU01000001">
    <property type="protein sequence ID" value="GLQ61529.1"/>
    <property type="molecule type" value="Genomic_DNA"/>
</dbReference>
<organism evidence="2 3">
    <name type="scientific">Gluconobacter cerinus</name>
    <dbReference type="NCBI Taxonomy" id="38307"/>
    <lineage>
        <taxon>Bacteria</taxon>
        <taxon>Pseudomonadati</taxon>
        <taxon>Pseudomonadota</taxon>
        <taxon>Alphaproteobacteria</taxon>
        <taxon>Acetobacterales</taxon>
        <taxon>Acetobacteraceae</taxon>
        <taxon>Gluconobacter</taxon>
    </lineage>
</organism>
<gene>
    <name evidence="2" type="ORF">GCM10007867_03740</name>
</gene>
<dbReference type="InterPro" id="IPR023214">
    <property type="entry name" value="HAD_sf"/>
</dbReference>